<accession>A0A381QWC2</accession>
<reference evidence="1" key="1">
    <citation type="submission" date="2018-05" db="EMBL/GenBank/DDBJ databases">
        <authorList>
            <person name="Lanie J.A."/>
            <person name="Ng W.-L."/>
            <person name="Kazmierczak K.M."/>
            <person name="Andrzejewski T.M."/>
            <person name="Davidsen T.M."/>
            <person name="Wayne K.J."/>
            <person name="Tettelin H."/>
            <person name="Glass J.I."/>
            <person name="Rusch D."/>
            <person name="Podicherti R."/>
            <person name="Tsui H.-C.T."/>
            <person name="Winkler M.E."/>
        </authorList>
    </citation>
    <scope>NUCLEOTIDE SEQUENCE</scope>
</reference>
<name>A0A381QWC2_9ZZZZ</name>
<proteinExistence type="predicted"/>
<evidence type="ECO:0000313" key="1">
    <source>
        <dbReference type="EMBL" id="SUZ83705.1"/>
    </source>
</evidence>
<protein>
    <submittedName>
        <fullName evidence="1">Uncharacterized protein</fullName>
    </submittedName>
</protein>
<dbReference type="PROSITE" id="PS51257">
    <property type="entry name" value="PROKAR_LIPOPROTEIN"/>
    <property type="match status" value="1"/>
</dbReference>
<dbReference type="AlphaFoldDB" id="A0A381QWC2"/>
<dbReference type="EMBL" id="UINC01001562">
    <property type="protein sequence ID" value="SUZ83705.1"/>
    <property type="molecule type" value="Genomic_DNA"/>
</dbReference>
<organism evidence="1">
    <name type="scientific">marine metagenome</name>
    <dbReference type="NCBI Taxonomy" id="408172"/>
    <lineage>
        <taxon>unclassified sequences</taxon>
        <taxon>metagenomes</taxon>
        <taxon>ecological metagenomes</taxon>
    </lineage>
</organism>
<sequence>MKNNTLLHIIGVTILLAACSNDNTQKAITPPVNADGVRLNVLAPANLSIPRPKPPFNLTGIWDFNHKWPENQATGAFGRGYEFYPLPQLKPEAAALYAEKEKALAEGRTFRDDAGLCFPPGMPRLMTRVHPMMIMQYPTVIVMISGFDNSIRLINLDGRDHTEYDYLIPSYQGDSIGHWDGDALVIDTIGLEPERHWMQQGVPLSESLRIQERITVSEDGRSMTNEMTFTDPVNWEGEWKTTKYSRFSDTAEITEVNCIAAITNEGIEGL</sequence>
<gene>
    <name evidence="1" type="ORF">METZ01_LOCUS36559</name>
</gene>